<evidence type="ECO:0000259" key="5">
    <source>
        <dbReference type="PROSITE" id="PS51898"/>
    </source>
</evidence>
<reference evidence="6 7" key="1">
    <citation type="submission" date="2021-03" db="EMBL/GenBank/DDBJ databases">
        <title>Complete genome of Parasphingorhabdus_sp.JHSY0214.</title>
        <authorList>
            <person name="Yoo J.H."/>
            <person name="Bae J.W."/>
        </authorList>
    </citation>
    <scope>NUCLEOTIDE SEQUENCE [LARGE SCALE GENOMIC DNA]</scope>
    <source>
        <strain evidence="6 7">JHSY0214</strain>
    </source>
</reference>
<proteinExistence type="inferred from homology"/>
<keyword evidence="7" id="KW-1185">Reference proteome</keyword>
<keyword evidence="4" id="KW-0233">DNA recombination</keyword>
<dbReference type="SUPFAM" id="SSF56349">
    <property type="entry name" value="DNA breaking-rejoining enzymes"/>
    <property type="match status" value="1"/>
</dbReference>
<dbReference type="PANTHER" id="PTHR30349">
    <property type="entry name" value="PHAGE INTEGRASE-RELATED"/>
    <property type="match status" value="1"/>
</dbReference>
<evidence type="ECO:0000313" key="7">
    <source>
        <dbReference type="Proteomes" id="UP000663923"/>
    </source>
</evidence>
<dbReference type="RefSeq" id="WP_207989457.1">
    <property type="nucleotide sequence ID" value="NZ_CP071794.1"/>
</dbReference>
<dbReference type="InterPro" id="IPR002104">
    <property type="entry name" value="Integrase_catalytic"/>
</dbReference>
<evidence type="ECO:0000256" key="4">
    <source>
        <dbReference type="ARBA" id="ARBA00023172"/>
    </source>
</evidence>
<accession>A0ABX7T6E9</accession>
<protein>
    <submittedName>
        <fullName evidence="6">Tyrosine-type recombinase/integrase</fullName>
    </submittedName>
</protein>
<dbReference type="PANTHER" id="PTHR30349:SF41">
    <property type="entry name" value="INTEGRASE_RECOMBINASE PROTEIN MJ0367-RELATED"/>
    <property type="match status" value="1"/>
</dbReference>
<name>A0ABX7T6E9_9SPHN</name>
<dbReference type="CDD" id="cd00397">
    <property type="entry name" value="DNA_BRE_C"/>
    <property type="match status" value="1"/>
</dbReference>
<dbReference type="EMBL" id="CP071794">
    <property type="protein sequence ID" value="QTD57186.1"/>
    <property type="molecule type" value="Genomic_DNA"/>
</dbReference>
<dbReference type="PROSITE" id="PS51898">
    <property type="entry name" value="TYR_RECOMBINASE"/>
    <property type="match status" value="1"/>
</dbReference>
<keyword evidence="3" id="KW-0238">DNA-binding</keyword>
<dbReference type="Proteomes" id="UP000663923">
    <property type="component" value="Chromosome"/>
</dbReference>
<comment type="similarity">
    <text evidence="1">Belongs to the 'phage' integrase family.</text>
</comment>
<keyword evidence="2" id="KW-0229">DNA integration</keyword>
<gene>
    <name evidence="6" type="ORF">J4G78_06480</name>
</gene>
<dbReference type="InterPro" id="IPR050090">
    <property type="entry name" value="Tyrosine_recombinase_XerCD"/>
</dbReference>
<evidence type="ECO:0000313" key="6">
    <source>
        <dbReference type="EMBL" id="QTD57186.1"/>
    </source>
</evidence>
<dbReference type="InterPro" id="IPR013762">
    <property type="entry name" value="Integrase-like_cat_sf"/>
</dbReference>
<dbReference type="Pfam" id="PF00589">
    <property type="entry name" value="Phage_integrase"/>
    <property type="match status" value="1"/>
</dbReference>
<sequence>MKYQYKRVPLNLDQVQALEQACLEFEDKLLAWLLLDTGLRIGEWQSLTPQNVNWQERTLTIFGKGTGGQSKRRTVPVSNRSMALLEKHFAIRNDMDCSIRSAQRRVKIIANRAKITTPVSPHVLRHTFAILALMKGFSLPALQKILGHENLETTAIYLNMQDSHVIDEYRTKW</sequence>
<organism evidence="6 7">
    <name type="scientific">Parasphingorhabdus cellanae</name>
    <dbReference type="NCBI Taxonomy" id="2806553"/>
    <lineage>
        <taxon>Bacteria</taxon>
        <taxon>Pseudomonadati</taxon>
        <taxon>Pseudomonadota</taxon>
        <taxon>Alphaproteobacteria</taxon>
        <taxon>Sphingomonadales</taxon>
        <taxon>Sphingomonadaceae</taxon>
        <taxon>Parasphingorhabdus</taxon>
    </lineage>
</organism>
<evidence type="ECO:0000256" key="3">
    <source>
        <dbReference type="ARBA" id="ARBA00023125"/>
    </source>
</evidence>
<evidence type="ECO:0000256" key="1">
    <source>
        <dbReference type="ARBA" id="ARBA00008857"/>
    </source>
</evidence>
<evidence type="ECO:0000256" key="2">
    <source>
        <dbReference type="ARBA" id="ARBA00022908"/>
    </source>
</evidence>
<feature type="domain" description="Tyr recombinase" evidence="5">
    <location>
        <begin position="5"/>
        <end position="170"/>
    </location>
</feature>
<dbReference type="InterPro" id="IPR011010">
    <property type="entry name" value="DNA_brk_join_enz"/>
</dbReference>
<dbReference type="Gene3D" id="1.10.443.10">
    <property type="entry name" value="Intergrase catalytic core"/>
    <property type="match status" value="2"/>
</dbReference>